<comment type="caution">
    <text evidence="2">The sequence shown here is derived from an EMBL/GenBank/DDBJ whole genome shotgun (WGS) entry which is preliminary data.</text>
</comment>
<name>A0ABU0ZAR7_9ACTN</name>
<organism evidence="2 3">
    <name type="scientific">Phytohabitans maris</name>
    <dbReference type="NCBI Taxonomy" id="3071409"/>
    <lineage>
        <taxon>Bacteria</taxon>
        <taxon>Bacillati</taxon>
        <taxon>Actinomycetota</taxon>
        <taxon>Actinomycetes</taxon>
        <taxon>Micromonosporales</taxon>
        <taxon>Micromonosporaceae</taxon>
    </lineage>
</organism>
<dbReference type="InterPro" id="IPR035985">
    <property type="entry name" value="Ubiquitin-activating_enz"/>
</dbReference>
<dbReference type="InterPro" id="IPR049274">
    <property type="entry name" value="LynD/TruD_wHTH-like"/>
</dbReference>
<dbReference type="SUPFAM" id="SSF69572">
    <property type="entry name" value="Activating enzymes of the ubiquitin-like proteins"/>
    <property type="match status" value="1"/>
</dbReference>
<proteinExistence type="predicted"/>
<dbReference type="PANTHER" id="PTHR37809">
    <property type="entry name" value="RIBOSOMAL PROTEIN S12 METHYLTHIOTRANSFERASE ACCESSORY FACTOR YCAO"/>
    <property type="match status" value="1"/>
</dbReference>
<dbReference type="InterPro" id="IPR027624">
    <property type="entry name" value="TOMM_cyclo_SagD"/>
</dbReference>
<dbReference type="Pfam" id="PF02624">
    <property type="entry name" value="YcaO"/>
    <property type="match status" value="1"/>
</dbReference>
<dbReference type="Gene3D" id="3.30.160.660">
    <property type="match status" value="1"/>
</dbReference>
<dbReference type="PANTHER" id="PTHR37809:SF1">
    <property type="entry name" value="RIBOSOMAL PROTEIN S12 METHYLTHIOTRANSFERASE ACCESSORY FACTOR YCAO"/>
    <property type="match status" value="1"/>
</dbReference>
<dbReference type="Gene3D" id="3.90.930.60">
    <property type="match status" value="1"/>
</dbReference>
<dbReference type="Gene3D" id="3.30.1330.230">
    <property type="match status" value="2"/>
</dbReference>
<dbReference type="InterPro" id="IPR022291">
    <property type="entry name" value="Bacteriocin_synth_cyclodeHase"/>
</dbReference>
<dbReference type="PROSITE" id="PS51664">
    <property type="entry name" value="YCAO"/>
    <property type="match status" value="1"/>
</dbReference>
<dbReference type="EMBL" id="JAVHUY010000005">
    <property type="protein sequence ID" value="MDQ7904158.1"/>
    <property type="molecule type" value="Genomic_DNA"/>
</dbReference>
<dbReference type="InterPro" id="IPR003776">
    <property type="entry name" value="YcaO-like_dom"/>
</dbReference>
<dbReference type="RefSeq" id="WP_308711437.1">
    <property type="nucleotide sequence ID" value="NZ_JAVHUY010000005.1"/>
</dbReference>
<dbReference type="Proteomes" id="UP001230908">
    <property type="component" value="Unassembled WGS sequence"/>
</dbReference>
<gene>
    <name evidence="2" type="ORF">RB614_06430</name>
</gene>
<accession>A0ABU0ZAR7</accession>
<dbReference type="Gene3D" id="3.40.50.720">
    <property type="entry name" value="NAD(P)-binding Rossmann-like Domain"/>
    <property type="match status" value="1"/>
</dbReference>
<dbReference type="Gene3D" id="3.30.40.250">
    <property type="match status" value="1"/>
</dbReference>
<evidence type="ECO:0000313" key="3">
    <source>
        <dbReference type="Proteomes" id="UP001230908"/>
    </source>
</evidence>
<keyword evidence="3" id="KW-1185">Reference proteome</keyword>
<dbReference type="NCBIfam" id="TIGR03604">
    <property type="entry name" value="TOMM_cyclo_SagD"/>
    <property type="match status" value="1"/>
</dbReference>
<dbReference type="NCBIfam" id="TIGR00702">
    <property type="entry name" value="YcaO-type kinase domain"/>
    <property type="match status" value="1"/>
</dbReference>
<reference evidence="2 3" key="1">
    <citation type="submission" date="2023-08" db="EMBL/GenBank/DDBJ databases">
        <title>Phytohabitans sansha sp. nov., isolated from marine sediment.</title>
        <authorList>
            <person name="Zhao Y."/>
            <person name="Yi K."/>
        </authorList>
    </citation>
    <scope>NUCLEOTIDE SEQUENCE [LARGE SCALE GENOMIC DNA]</scope>
    <source>
        <strain evidence="2 3">ZYX-F-186</strain>
    </source>
</reference>
<feature type="domain" description="YcaO" evidence="1">
    <location>
        <begin position="378"/>
        <end position="750"/>
    </location>
</feature>
<sequence length="750" mass="82924">MDTRRPRIRRGHRVETVPGEAVYLVSEREHHVVEGALVERVLPLLNGKHDVDDLLDQLDDIPPEQVLYLIERLVAMKAVVWADPDLPEREAGFWDVTGVAAEQARERLAQTAVALAVAGEVDPGPVLDALASAGVQARLGEAGEGFRVVVTDNYLNPDLARHNETALRTGRPWLLAKPVGLTLWVGPVFKPGGGCWACLAYRLSGHRQVDEYLRDRAEHQGPLRVPLADLAVTRDMGARLVALETAKHLAGLGTAEENGVLTLDTIHLDSRRHALHRRPQCPQCGDDTLAAQRMSAPVLLAPRPKVYTGDGGHRAKNPDQVLETYGPQVSPVTGVVRELRPYETGIEFVKGYSAGHNFARRVERLSQLRKGLRSMAAGKGTTDTQARASAICEAIERYSGLFGGDEPRRTATLAELGEQAVAPNDIQLYSERQYASRAEWNSAQRSSFQTVCDPLPADEPIEWSPVWSLTNERTRYVATSQLFYCYPTLPPGKLWAWACSNGNAAGASLEDAILQGFLELVERDSVALWWYNRVQRPAYDLASFGDPWFDEFVEVYRGLHREVHVLDITADLGIPAAAAISWRVDKPAEDILIGLGAHFDAKLAVQRALAEQNQFLPAVLGVQRDGTGYAFPDAVQQEWWREARIADHPYLSPAPGPATRAGDRPDLSSMDLRDDVLTARRLVESRGMEFLVLDQTRPDIGLPVVKVIVPGMRHFWARFGPGRLYDTPVALGWRDAPIDEADLNPIPMFL</sequence>
<protein>
    <submittedName>
        <fullName evidence="2">TOMM leader peptide-binding protein</fullName>
    </submittedName>
</protein>
<dbReference type="NCBIfam" id="TIGR03882">
    <property type="entry name" value="cyclo_dehyd_2"/>
    <property type="match status" value="1"/>
</dbReference>
<evidence type="ECO:0000259" key="1">
    <source>
        <dbReference type="PROSITE" id="PS51664"/>
    </source>
</evidence>
<dbReference type="Pfam" id="PF21084">
    <property type="entry name" value="WHD_DUF4423_like"/>
    <property type="match status" value="1"/>
</dbReference>
<evidence type="ECO:0000313" key="2">
    <source>
        <dbReference type="EMBL" id="MDQ7904158.1"/>
    </source>
</evidence>